<dbReference type="InterPro" id="IPR032466">
    <property type="entry name" value="Metal_Hydrolase"/>
</dbReference>
<dbReference type="PANTHER" id="PTHR43135">
    <property type="entry name" value="ALPHA-D-RIBOSE 1-METHYLPHOSPHONATE 5-TRIPHOSPHATE DIPHOSPHATASE"/>
    <property type="match status" value="1"/>
</dbReference>
<feature type="domain" description="Amidohydrolase-related" evidence="3">
    <location>
        <begin position="336"/>
        <end position="410"/>
    </location>
</feature>
<evidence type="ECO:0000256" key="1">
    <source>
        <dbReference type="SAM" id="MobiDB-lite"/>
    </source>
</evidence>
<evidence type="ECO:0000313" key="4">
    <source>
        <dbReference type="EMBL" id="EMR02568.1"/>
    </source>
</evidence>
<dbReference type="InterPro" id="IPR051781">
    <property type="entry name" value="Metallo-dep_Hydrolase"/>
</dbReference>
<evidence type="ECO:0000313" key="5">
    <source>
        <dbReference type="Proteomes" id="UP000011910"/>
    </source>
</evidence>
<evidence type="ECO:0000259" key="3">
    <source>
        <dbReference type="Pfam" id="PF01979"/>
    </source>
</evidence>
<dbReference type="eggNOG" id="COG1228">
    <property type="taxonomic scope" value="Bacteria"/>
</dbReference>
<proteinExistence type="predicted"/>
<dbReference type="PATRIC" id="fig|1279009.4.peg.2307"/>
<dbReference type="PANTHER" id="PTHR43135:SF3">
    <property type="entry name" value="ALPHA-D-RIBOSE 1-METHYLPHOSPHONATE 5-TRIPHOSPHATE DIPHOSPHATASE"/>
    <property type="match status" value="1"/>
</dbReference>
<feature type="domain" description="Amidohydrolase-related" evidence="3">
    <location>
        <begin position="865"/>
        <end position="952"/>
    </location>
</feature>
<accession>M7N1K5</accession>
<evidence type="ECO:0000256" key="2">
    <source>
        <dbReference type="SAM" id="SignalP"/>
    </source>
</evidence>
<protein>
    <recommendedName>
        <fullName evidence="3">Amidohydrolase-related domain-containing protein</fullName>
    </recommendedName>
</protein>
<dbReference type="EMBL" id="AODQ01000053">
    <property type="protein sequence ID" value="EMR02568.1"/>
    <property type="molecule type" value="Genomic_DNA"/>
</dbReference>
<dbReference type="InterPro" id="IPR006680">
    <property type="entry name" value="Amidohydro-rel"/>
</dbReference>
<dbReference type="Proteomes" id="UP000011910">
    <property type="component" value="Unassembled WGS sequence"/>
</dbReference>
<dbReference type="SUPFAM" id="SSF51556">
    <property type="entry name" value="Metallo-dependent hydrolases"/>
    <property type="match status" value="2"/>
</dbReference>
<dbReference type="Gene3D" id="3.20.20.140">
    <property type="entry name" value="Metal-dependent hydrolases"/>
    <property type="match status" value="2"/>
</dbReference>
<feature type="compositionally biased region" description="Basic and acidic residues" evidence="1">
    <location>
        <begin position="534"/>
        <end position="546"/>
    </location>
</feature>
<organism evidence="4 5">
    <name type="scientific">Cesiribacter andamanensis AMV16</name>
    <dbReference type="NCBI Taxonomy" id="1279009"/>
    <lineage>
        <taxon>Bacteria</taxon>
        <taxon>Pseudomonadati</taxon>
        <taxon>Bacteroidota</taxon>
        <taxon>Cytophagia</taxon>
        <taxon>Cytophagales</taxon>
        <taxon>Cesiribacteraceae</taxon>
        <taxon>Cesiribacter</taxon>
    </lineage>
</organism>
<dbReference type="CDD" id="cd01309">
    <property type="entry name" value="Met_dep_hydrolase_C"/>
    <property type="match status" value="1"/>
</dbReference>
<dbReference type="STRING" id="1279009.ADICEAN_02274"/>
<name>M7N1K5_9BACT</name>
<dbReference type="Pfam" id="PF01979">
    <property type="entry name" value="Amidohydro_1"/>
    <property type="match status" value="2"/>
</dbReference>
<dbReference type="Gene3D" id="2.30.40.10">
    <property type="entry name" value="Urease, subunit C, domain 1"/>
    <property type="match status" value="2"/>
</dbReference>
<keyword evidence="2" id="KW-0732">Signal</keyword>
<feature type="chain" id="PRO_5004081578" description="Amidohydrolase-related domain-containing protein" evidence="2">
    <location>
        <begin position="23"/>
        <end position="1019"/>
    </location>
</feature>
<feature type="signal peptide" evidence="2">
    <location>
        <begin position="1"/>
        <end position="22"/>
    </location>
</feature>
<reference evidence="4 5" key="1">
    <citation type="journal article" date="2013" name="Genome Announc.">
        <title>Draft Genome Sequence of Cesiribacter andamanensis Strain AMV16T, Isolated from a Soil Sample from a Mud Volcano in the Andaman Islands, India.</title>
        <authorList>
            <person name="Shivaji S."/>
            <person name="Ara S."/>
            <person name="Begum Z."/>
            <person name="Srinivas T.N."/>
            <person name="Singh A."/>
            <person name="Kumar Pinnaka A."/>
        </authorList>
    </citation>
    <scope>NUCLEOTIDE SEQUENCE [LARGE SCALE GENOMIC DNA]</scope>
    <source>
        <strain evidence="4 5">AMV16</strain>
    </source>
</reference>
<dbReference type="SUPFAM" id="SSF51338">
    <property type="entry name" value="Composite domain of metallo-dependent hydrolases"/>
    <property type="match status" value="2"/>
</dbReference>
<dbReference type="InterPro" id="IPR011059">
    <property type="entry name" value="Metal-dep_hydrolase_composite"/>
</dbReference>
<sequence>MIKRILLSFVAAAALMAQPVQAQEGYPINGVQDTRPQRYAFTNATVVQDYQTTLEGATLLIEGGKVVAVGKNISLPAGTVVQDLKGRWIYPGFVELYAEYGVPKLERSRRNRYDPPQSETATPGAYSWNQAIRSEYDAISQFVPAAEEAKAWREQGFSVVLTHRQDGIARGTGALVSLADDKTQNVVLIPQASSHLSFSKGSSGQEYPGSLMGAIALLRQTYLDASWYQSQKVKPFTDRSLGAFWEQQRLPQIFDAGNMLSILRADKIGDEFGKQYIIRGTGEEYQRLEAIKATGASLIIPVNFPEAYDVSDPLDEMNVSLSDMKHWEMAPYNPMLLQQKGIEFAFTSDGLKDKKVFWKNLRKAVAHGLDKQAALKALTHTPARLLGAQDRVGALRPGMLANFLITSGDVLEDESTIYENWISGKRYQLQAMPAQELAGRYTLALGQNQYTIDITGPAGKEKFRLVDSDTTGRDLKAAVSENLISFTFNPNPKDTVNARLLRLSGWWDGRNWKGLGRNEQGQEMPFSMTYTGPAKEKKKEEKKPKEALPTPSNVPTPFLAYGHTQPLQQQRYLIKNVTVWTNEQEGILQNADVLVEGGKIRQVGKNLSAAGAQLIDGSGKHLTSGIIDEHSHIAIQGGVNEGTQSVTAEVRIGDVVNSEDINIYRQLAGGVTAAQLLHGSANPIGGQSALIKLRWGKAPEELKIAGADGYIKFALGENVKQANWGPHYTERFPQSRMGVEQVMVDAFTRARAYEQAWKDYNGLSKKQKASAVAPRRDLELETLVDILNDKRHITSHSYVQSEINMLMKVADQFDFRINTFTHILEGYKVADKMARHGVGGSTFADWWVYKMEVQEAIPYNAALMHGQGVVTAINSDDAEMARRLNQEAAKTVKYGGMSEEEAWKMVTLNPAKLLHLDNRMGSVKAGKDADLVLWNDNPLSIYARPLKTMIDGIVYYDLELDEKMRQEVARERARLILKMQEAGKRGESTKPVAVKTQYIWHCEDRNGYNHQEAELHEGH</sequence>
<comment type="caution">
    <text evidence="4">The sequence shown here is derived from an EMBL/GenBank/DDBJ whole genome shotgun (WGS) entry which is preliminary data.</text>
</comment>
<keyword evidence="5" id="KW-1185">Reference proteome</keyword>
<gene>
    <name evidence="4" type="ORF">ADICEAN_02274</name>
</gene>
<feature type="region of interest" description="Disordered" evidence="1">
    <location>
        <begin position="518"/>
        <end position="556"/>
    </location>
</feature>
<dbReference type="AlphaFoldDB" id="M7N1K5"/>
<dbReference type="GO" id="GO:0016810">
    <property type="term" value="F:hydrolase activity, acting on carbon-nitrogen (but not peptide) bonds"/>
    <property type="evidence" value="ECO:0007669"/>
    <property type="project" value="InterPro"/>
</dbReference>
<dbReference type="RefSeq" id="WP_009195667.1">
    <property type="nucleotide sequence ID" value="NZ_AODQ01000053.1"/>
</dbReference>